<keyword evidence="2" id="KW-1185">Reference proteome</keyword>
<accession>A0A7W7CBF0</accession>
<proteinExistence type="predicted"/>
<evidence type="ECO:0000313" key="1">
    <source>
        <dbReference type="EMBL" id="MBB4678028.1"/>
    </source>
</evidence>
<name>A0A7W7CBF0_9PSEU</name>
<dbReference type="InterPro" id="IPR027417">
    <property type="entry name" value="P-loop_NTPase"/>
</dbReference>
<comment type="caution">
    <text evidence="1">The sequence shown here is derived from an EMBL/GenBank/DDBJ whole genome shotgun (WGS) entry which is preliminary data.</text>
</comment>
<dbReference type="InterPro" id="IPR011009">
    <property type="entry name" value="Kinase-like_dom_sf"/>
</dbReference>
<organism evidence="1 2">
    <name type="scientific">Crossiella cryophila</name>
    <dbReference type="NCBI Taxonomy" id="43355"/>
    <lineage>
        <taxon>Bacteria</taxon>
        <taxon>Bacillati</taxon>
        <taxon>Actinomycetota</taxon>
        <taxon>Actinomycetes</taxon>
        <taxon>Pseudonocardiales</taxon>
        <taxon>Pseudonocardiaceae</taxon>
        <taxon>Crossiella</taxon>
    </lineage>
</organism>
<sequence>MNQVRCRAVDGTVHTLTLHPLADAVTGPLRSRLVAVNGITLLHKQVPRDPAGAPGPLEALDREIRATHRFAQLFQEEEYPPELPRLRYYDVDSEDPFLLLDPARGVPAAEALPRLSAQERHRFQAGLLRALHLAEVAGLTHGGVDLDVLRWDPTTRSVQLLDFHRATPGDIRTDIWDAGLVIWRAAYPGHLGRSAPDLHANGGALRVLLDGVFTDPPTARPGPAELLSRLREPVHPKVIDLGARLAPGQHAFDLALRRKRDRAAAEQDQDGQIWPRLREMWRRMRPAEDELPPLVRCPVCLDRYPPPENGLWRRDPDGTHHELKVNGRDPVKGGLNLVNTYRRCPNPSGDTDEHYLPATYFAHEPPFVVAMIGRPTAGKTHLLAALVRELVERDGLAPYGLTVVPLDLHRHDEYRTAVLEPAGRGARLPRTPKQVTGPAEILLIRGPHLTRPLVLFDVAGEDLEAVGDNESARFLIGTDAVLFVHGLDPAPERGGNQALEMSLARFQAVPELERLPAAIVATKADRLRYQPPVSHWLREGNQRLTTVDPELIWRESRDVYAFLHQRQEFGALAPFGVFDRCTLHFVSATGTEAAPGEPVFPRGFAPSRVLQPLVSILAMAGVLGGERGAVGG</sequence>
<dbReference type="Proteomes" id="UP000533598">
    <property type="component" value="Unassembled WGS sequence"/>
</dbReference>
<evidence type="ECO:0000313" key="2">
    <source>
        <dbReference type="Proteomes" id="UP000533598"/>
    </source>
</evidence>
<dbReference type="EMBL" id="JACHMH010000001">
    <property type="protein sequence ID" value="MBB4678028.1"/>
    <property type="molecule type" value="Genomic_DNA"/>
</dbReference>
<dbReference type="AlphaFoldDB" id="A0A7W7CBF0"/>
<dbReference type="RefSeq" id="WP_185003908.1">
    <property type="nucleotide sequence ID" value="NZ_BAAAUI010000027.1"/>
</dbReference>
<gene>
    <name evidence="1" type="ORF">HNR67_004146</name>
</gene>
<dbReference type="SUPFAM" id="SSF52540">
    <property type="entry name" value="P-loop containing nucleoside triphosphate hydrolases"/>
    <property type="match status" value="1"/>
</dbReference>
<dbReference type="Gene3D" id="3.40.50.300">
    <property type="entry name" value="P-loop containing nucleotide triphosphate hydrolases"/>
    <property type="match status" value="1"/>
</dbReference>
<evidence type="ECO:0008006" key="3">
    <source>
        <dbReference type="Google" id="ProtNLM"/>
    </source>
</evidence>
<protein>
    <recommendedName>
        <fullName evidence="3">Protein kinase domain-containing protein</fullName>
    </recommendedName>
</protein>
<dbReference type="SUPFAM" id="SSF56112">
    <property type="entry name" value="Protein kinase-like (PK-like)"/>
    <property type="match status" value="1"/>
</dbReference>
<reference evidence="1 2" key="1">
    <citation type="submission" date="2020-08" db="EMBL/GenBank/DDBJ databases">
        <title>Sequencing the genomes of 1000 actinobacteria strains.</title>
        <authorList>
            <person name="Klenk H.-P."/>
        </authorList>
    </citation>
    <scope>NUCLEOTIDE SEQUENCE [LARGE SCALE GENOMIC DNA]</scope>
    <source>
        <strain evidence="1 2">DSM 44230</strain>
    </source>
</reference>